<name>A0ABU8ZLW6_9BIFI</name>
<reference evidence="2 3" key="1">
    <citation type="submission" date="2024-02" db="EMBL/GenBank/DDBJ databases">
        <title>Bifidobacterium honeyensis sp. nov., isolated from the comb honey.</title>
        <authorList>
            <person name="Liu W."/>
            <person name="Li Y."/>
        </authorList>
    </citation>
    <scope>NUCLEOTIDE SEQUENCE [LARGE SCALE GENOMIC DNA]</scope>
    <source>
        <strain evidence="2 3">IMAU50988</strain>
    </source>
</reference>
<feature type="transmembrane region" description="Helical" evidence="1">
    <location>
        <begin position="241"/>
        <end position="258"/>
    </location>
</feature>
<dbReference type="RefSeq" id="WP_340468757.1">
    <property type="nucleotide sequence ID" value="NZ_JBANBB010000001.1"/>
</dbReference>
<gene>
    <name evidence="2" type="ORF">V8P97_01950</name>
</gene>
<keyword evidence="1" id="KW-0472">Membrane</keyword>
<organism evidence="2 3">
    <name type="scientific">Bifidobacterium favimelis</name>
    <dbReference type="NCBI Taxonomy" id="3122979"/>
    <lineage>
        <taxon>Bacteria</taxon>
        <taxon>Bacillati</taxon>
        <taxon>Actinomycetota</taxon>
        <taxon>Actinomycetes</taxon>
        <taxon>Bifidobacteriales</taxon>
        <taxon>Bifidobacteriaceae</taxon>
        <taxon>Bifidobacterium</taxon>
    </lineage>
</organism>
<evidence type="ECO:0000256" key="1">
    <source>
        <dbReference type="SAM" id="Phobius"/>
    </source>
</evidence>
<evidence type="ECO:0000313" key="2">
    <source>
        <dbReference type="EMBL" id="MEK0306237.1"/>
    </source>
</evidence>
<feature type="transmembrane region" description="Helical" evidence="1">
    <location>
        <begin position="288"/>
        <end position="307"/>
    </location>
</feature>
<evidence type="ECO:0008006" key="4">
    <source>
        <dbReference type="Google" id="ProtNLM"/>
    </source>
</evidence>
<keyword evidence="3" id="KW-1185">Reference proteome</keyword>
<evidence type="ECO:0000313" key="3">
    <source>
        <dbReference type="Proteomes" id="UP001373159"/>
    </source>
</evidence>
<sequence>MRLVETLREAGRNLDTGMTRPMALTLLFACVLAFCAGMDMYQVADIENRAQGYRSALSNVQLIKKEGAVDPAACNALTGNTGVGESGALRKGNAIKPLLAPGFTINTYEVTQPFLGIVQGEGRGTGGLWVSSAVADKLGLHPGSTLETTEGEMTVDGVYRWPEDGRDTRLGYSALVPVIPDGDFDECWASIWPLRDDATATLRQSLKFSTDLSDSQTGQINYSQGDQFDPHALFETRLTRPLIYTPALLCFLTAILACRRRRLEIAGYLHAREPKISMMVRMTLEHSACLLLAMSLTVPLLVTAFLVKGADLADLTRTSLVPVLLTALLGQVAGSLAGAGGIRERDLFRHFKNRE</sequence>
<dbReference type="EMBL" id="JBANBB010000001">
    <property type="protein sequence ID" value="MEK0306237.1"/>
    <property type="molecule type" value="Genomic_DNA"/>
</dbReference>
<proteinExistence type="predicted"/>
<comment type="caution">
    <text evidence="2">The sequence shown here is derived from an EMBL/GenBank/DDBJ whole genome shotgun (WGS) entry which is preliminary data.</text>
</comment>
<accession>A0ABU8ZLW6</accession>
<keyword evidence="1" id="KW-0812">Transmembrane</keyword>
<feature type="transmembrane region" description="Helical" evidence="1">
    <location>
        <begin position="319"/>
        <end position="342"/>
    </location>
</feature>
<feature type="transmembrane region" description="Helical" evidence="1">
    <location>
        <begin position="21"/>
        <end position="41"/>
    </location>
</feature>
<keyword evidence="1" id="KW-1133">Transmembrane helix</keyword>
<protein>
    <recommendedName>
        <fullName evidence="4">ABC transporter permease</fullName>
    </recommendedName>
</protein>
<dbReference type="Proteomes" id="UP001373159">
    <property type="component" value="Unassembled WGS sequence"/>
</dbReference>